<reference evidence="5 6" key="1">
    <citation type="journal article" date="2016" name="Proc. Natl. Acad. Sci. U.S.A.">
        <title>Comparative genomics of biotechnologically important yeasts.</title>
        <authorList>
            <person name="Riley R."/>
            <person name="Haridas S."/>
            <person name="Wolfe K.H."/>
            <person name="Lopes M.R."/>
            <person name="Hittinger C.T."/>
            <person name="Goeker M."/>
            <person name="Salamov A.A."/>
            <person name="Wisecaver J.H."/>
            <person name="Long T.M."/>
            <person name="Calvey C.H."/>
            <person name="Aerts A.L."/>
            <person name="Barry K.W."/>
            <person name="Choi C."/>
            <person name="Clum A."/>
            <person name="Coughlan A.Y."/>
            <person name="Deshpande S."/>
            <person name="Douglass A.P."/>
            <person name="Hanson S.J."/>
            <person name="Klenk H.-P."/>
            <person name="LaButti K.M."/>
            <person name="Lapidus A."/>
            <person name="Lindquist E.A."/>
            <person name="Lipzen A.M."/>
            <person name="Meier-Kolthoff J.P."/>
            <person name="Ohm R.A."/>
            <person name="Otillar R.P."/>
            <person name="Pangilinan J.L."/>
            <person name="Peng Y."/>
            <person name="Rokas A."/>
            <person name="Rosa C.A."/>
            <person name="Scheuner C."/>
            <person name="Sibirny A.A."/>
            <person name="Slot J.C."/>
            <person name="Stielow J.B."/>
            <person name="Sun H."/>
            <person name="Kurtzman C.P."/>
            <person name="Blackwell M."/>
            <person name="Grigoriev I.V."/>
            <person name="Jeffries T.W."/>
        </authorList>
    </citation>
    <scope>NUCLEOTIDE SEQUENCE [LARGE SCALE GENOMIC DNA]</scope>
    <source>
        <strain evidence="6">ATCC 58044 / CBS 1984 / NCYC 433 / NRRL Y-366-8</strain>
    </source>
</reference>
<dbReference type="GO" id="GO:0000184">
    <property type="term" value="P:nuclear-transcribed mRNA catabolic process, nonsense-mediated decay"/>
    <property type="evidence" value="ECO:0007669"/>
    <property type="project" value="UniProtKB-KW"/>
</dbReference>
<gene>
    <name evidence="5" type="ORF">WICANDRAFT_61240</name>
</gene>
<comment type="subcellular location">
    <subcellularLocation>
        <location evidence="1">Nucleus</location>
    </subcellularLocation>
</comment>
<evidence type="ECO:0000313" key="5">
    <source>
        <dbReference type="EMBL" id="ODQ60674.1"/>
    </source>
</evidence>
<keyword evidence="1" id="KW-0866">Nonsense-mediated mRNA decay</keyword>
<organism evidence="5 6">
    <name type="scientific">Wickerhamomyces anomalus (strain ATCC 58044 / CBS 1984 / NCYC 433 / NRRL Y-366-8)</name>
    <name type="common">Yeast</name>
    <name type="synonym">Hansenula anomala</name>
    <dbReference type="NCBI Taxonomy" id="683960"/>
    <lineage>
        <taxon>Eukaryota</taxon>
        <taxon>Fungi</taxon>
        <taxon>Dikarya</taxon>
        <taxon>Ascomycota</taxon>
        <taxon>Saccharomycotina</taxon>
        <taxon>Saccharomycetes</taxon>
        <taxon>Phaffomycetales</taxon>
        <taxon>Wickerhamomycetaceae</taxon>
        <taxon>Wickerhamomyces</taxon>
    </lineage>
</organism>
<dbReference type="InterPro" id="IPR019458">
    <property type="entry name" value="Est1-like_N"/>
</dbReference>
<keyword evidence="1" id="KW-0539">Nucleus</keyword>
<dbReference type="PANTHER" id="PTHR15696:SF37">
    <property type="entry name" value="NONSENSE-MEDIATED MRNA DECAY FACTOR EBS1-RELATED"/>
    <property type="match status" value="1"/>
</dbReference>
<feature type="region of interest" description="Disordered" evidence="2">
    <location>
        <begin position="786"/>
        <end position="805"/>
    </location>
</feature>
<dbReference type="GO" id="GO:0042162">
    <property type="term" value="F:telomeric DNA binding"/>
    <property type="evidence" value="ECO:0007669"/>
    <property type="project" value="TreeGrafter"/>
</dbReference>
<evidence type="ECO:0000313" key="6">
    <source>
        <dbReference type="Proteomes" id="UP000094112"/>
    </source>
</evidence>
<dbReference type="Pfam" id="PF10374">
    <property type="entry name" value="EST1"/>
    <property type="match status" value="1"/>
</dbReference>
<evidence type="ECO:0000256" key="2">
    <source>
        <dbReference type="SAM" id="MobiDB-lite"/>
    </source>
</evidence>
<evidence type="ECO:0000256" key="1">
    <source>
        <dbReference type="RuleBase" id="RU369098"/>
    </source>
</evidence>
<dbReference type="GO" id="GO:0070034">
    <property type="term" value="F:telomerase RNA binding"/>
    <property type="evidence" value="ECO:0007669"/>
    <property type="project" value="TreeGrafter"/>
</dbReference>
<dbReference type="Proteomes" id="UP000094112">
    <property type="component" value="Unassembled WGS sequence"/>
</dbReference>
<protein>
    <recommendedName>
        <fullName evidence="1">Nonsense-mediated mRNA decay factor</fullName>
    </recommendedName>
</protein>
<feature type="region of interest" description="Disordered" evidence="2">
    <location>
        <begin position="571"/>
        <end position="653"/>
    </location>
</feature>
<dbReference type="RefSeq" id="XP_019039881.1">
    <property type="nucleotide sequence ID" value="XM_019183139.1"/>
</dbReference>
<dbReference type="GeneID" id="30200385"/>
<dbReference type="Gene3D" id="1.25.40.10">
    <property type="entry name" value="Tetratricopeptide repeat domain"/>
    <property type="match status" value="1"/>
</dbReference>
<dbReference type="AlphaFoldDB" id="A0A1E3P5Z6"/>
<feature type="compositionally biased region" description="Low complexity" evidence="2">
    <location>
        <begin position="749"/>
        <end position="772"/>
    </location>
</feature>
<feature type="domain" description="DNA/RNA-binding" evidence="3">
    <location>
        <begin position="226"/>
        <end position="496"/>
    </location>
</feature>
<proteinExistence type="predicted"/>
<feature type="compositionally biased region" description="Low complexity" evidence="2">
    <location>
        <begin position="610"/>
        <end position="638"/>
    </location>
</feature>
<dbReference type="PANTHER" id="PTHR15696">
    <property type="entry name" value="SMG-7 SUPPRESSOR WITH MORPHOLOGICAL EFFECT ON GENITALIA PROTEIN 7"/>
    <property type="match status" value="1"/>
</dbReference>
<dbReference type="OrthoDB" id="69928at2759"/>
<comment type="function">
    <text evidence="1">Plays a role in nonsense-mediated mRNA decay.</text>
</comment>
<dbReference type="STRING" id="683960.A0A1E3P5Z6"/>
<accession>A0A1E3P5Z6</accession>
<dbReference type="SUPFAM" id="SSF48452">
    <property type="entry name" value="TPR-like"/>
    <property type="match status" value="1"/>
</dbReference>
<sequence>MTTTNNTSPLAVIDDSKKQLTEALTNVTPDDFLISGILNFIRSKFLSFIIKDINDSIRKASPQLNESDLQLAQGDSKKAEETAECLIDRIWSDFYHPVMRYYQSQFQELKNQELKLKRKRTVELRKLNDRFKKISKVTSDFFLDLLKQILTQHKLDFIVPKNFYNFLDLEISPNAVQINKSDNAIVVKLVYVAHRSLLFLGSISRYRSSFSQMLAKTEHEDFNRALQYTHYSELLLPAFGEARNHIGMIYSAQGDNLSASYEFLRSCSTRIPSKLGAANYRVCMNSTTAVIDDLNRLRLEDNITNKNRYKHLSTYFSVLYGFHFNPSRWKRSESTFINGTPVKEVKNDLYKIISDLASKGQDDVFVLQKMLILLIGGISFSEASRTTSLTPELTTLFMFAFEFIDIIEKFFIEQWSVDKSKSLKLLPLIRLILSWLRNNKLALQYSHRDSNFLKTTAILLNLLFKHSQGGDFDHRPKRDQYFFEDVGLKEFIPIGRLFWDFDDGHIFEDSNSTLKLIGEFKPHDEKEETSLRGLAVGYLGKKIISANRVGIKFDDEKKLFDVSDVKDIQKKKIPGAVPKQVSPAKNEEKPITASAKRNRRRRNGKKNQQARKPVTPSYSSLSASSSSDSDSDSDSNSSGGLVEISQNSFERRNKSSVLDKGIENLSVSKAQTPQPKPPSAAHEAVLSIEELENKLTNAKKDQNYASMVDSLVDDTFSSNPVSTHTPSNNNGNTSWQSTPQYNIQQASTPFNSNDAFSPNFNNNSNGAFNQSPFMNQTPFSAYPNYYSAYQQPQPQPQQPQQPQSNMYHQYQSLYSQYQSPIPQQQPQQQGQSPFNMYNYGGYAQYAYPNIQVPQTPSQSNSQQQQQQQQQNQQQHQ</sequence>
<feature type="compositionally biased region" description="Polar residues" evidence="2">
    <location>
        <begin position="717"/>
        <end position="748"/>
    </location>
</feature>
<dbReference type="EMBL" id="KV454209">
    <property type="protein sequence ID" value="ODQ60674.1"/>
    <property type="molecule type" value="Genomic_DNA"/>
</dbReference>
<dbReference type="InterPro" id="IPR045153">
    <property type="entry name" value="Est1/Ebs1-like"/>
</dbReference>
<feature type="region of interest" description="Disordered" evidence="2">
    <location>
        <begin position="817"/>
        <end position="876"/>
    </location>
</feature>
<feature type="compositionally biased region" description="Basic residues" evidence="2">
    <location>
        <begin position="596"/>
        <end position="609"/>
    </location>
</feature>
<feature type="domain" description="Telomerase activating protein Est1-like N-terminal" evidence="4">
    <location>
        <begin position="88"/>
        <end position="210"/>
    </location>
</feature>
<feature type="compositionally biased region" description="Low complexity" evidence="2">
    <location>
        <begin position="857"/>
        <end position="876"/>
    </location>
</feature>
<dbReference type="InterPro" id="IPR011990">
    <property type="entry name" value="TPR-like_helical_dom_sf"/>
</dbReference>
<evidence type="ECO:0000259" key="4">
    <source>
        <dbReference type="Pfam" id="PF10374"/>
    </source>
</evidence>
<dbReference type="InterPro" id="IPR018834">
    <property type="entry name" value="DNA/RNA-bd_Est1-type"/>
</dbReference>
<dbReference type="GO" id="GO:0005697">
    <property type="term" value="C:telomerase holoenzyme complex"/>
    <property type="evidence" value="ECO:0007669"/>
    <property type="project" value="TreeGrafter"/>
</dbReference>
<name>A0A1E3P5Z6_WICAA</name>
<dbReference type="Pfam" id="PF10373">
    <property type="entry name" value="EST1_DNA_bind"/>
    <property type="match status" value="1"/>
</dbReference>
<evidence type="ECO:0000259" key="3">
    <source>
        <dbReference type="Pfam" id="PF10373"/>
    </source>
</evidence>
<feature type="region of interest" description="Disordered" evidence="2">
    <location>
        <begin position="717"/>
        <end position="776"/>
    </location>
</feature>
<keyword evidence="6" id="KW-1185">Reference proteome</keyword>
<feature type="compositionally biased region" description="Low complexity" evidence="2">
    <location>
        <begin position="817"/>
        <end position="833"/>
    </location>
</feature>